<dbReference type="AlphaFoldDB" id="A0A8A3P3K1"/>
<protein>
    <submittedName>
        <fullName evidence="1">Uncharacterized protein</fullName>
    </submittedName>
</protein>
<organism evidence="1 2">
    <name type="scientific">Monilinia vaccinii-corymbosi</name>
    <dbReference type="NCBI Taxonomy" id="61207"/>
    <lineage>
        <taxon>Eukaryota</taxon>
        <taxon>Fungi</taxon>
        <taxon>Dikarya</taxon>
        <taxon>Ascomycota</taxon>
        <taxon>Pezizomycotina</taxon>
        <taxon>Leotiomycetes</taxon>
        <taxon>Helotiales</taxon>
        <taxon>Sclerotiniaceae</taxon>
        <taxon>Monilinia</taxon>
    </lineage>
</organism>
<reference evidence="1" key="1">
    <citation type="submission" date="2020-10" db="EMBL/GenBank/DDBJ databases">
        <title>Genome Sequence of Monilinia vaccinii-corymbosi Sheds Light on Mummy Berry Disease Infection of Blueberry and Mating Type.</title>
        <authorList>
            <person name="Yow A.G."/>
            <person name="Zhang Y."/>
            <person name="Bansal K."/>
            <person name="Eacker S.M."/>
            <person name="Sullivan S."/>
            <person name="Liachko I."/>
            <person name="Cubeta M.A."/>
            <person name="Rollins J.A."/>
            <person name="Ashrafi H."/>
        </authorList>
    </citation>
    <scope>NUCLEOTIDE SEQUENCE</scope>
    <source>
        <strain evidence="1">RL-1</strain>
    </source>
</reference>
<sequence length="70" mass="7646">MPCVFYENGHEPVGLFFSLETPQGCNAAHRDVTYRVPGIEAIHVASWLSVGRSVAPHRLISGTRITAVIL</sequence>
<evidence type="ECO:0000313" key="2">
    <source>
        <dbReference type="Proteomes" id="UP000672032"/>
    </source>
</evidence>
<gene>
    <name evidence="1" type="ORF">DSL72_003945</name>
</gene>
<dbReference type="EMBL" id="CP063405">
    <property type="protein sequence ID" value="QSZ29431.1"/>
    <property type="molecule type" value="Genomic_DNA"/>
</dbReference>
<dbReference type="Proteomes" id="UP000672032">
    <property type="component" value="Chromosome 1"/>
</dbReference>
<name>A0A8A3P3K1_9HELO</name>
<proteinExistence type="predicted"/>
<keyword evidence="2" id="KW-1185">Reference proteome</keyword>
<evidence type="ECO:0000313" key="1">
    <source>
        <dbReference type="EMBL" id="QSZ29431.1"/>
    </source>
</evidence>
<accession>A0A8A3P3K1</accession>